<evidence type="ECO:0000313" key="4">
    <source>
        <dbReference type="EMBL" id="KRT83598.1"/>
    </source>
</evidence>
<dbReference type="GO" id="GO:0032991">
    <property type="term" value="C:protein-containing complex"/>
    <property type="evidence" value="ECO:0007669"/>
    <property type="project" value="TreeGrafter"/>
</dbReference>
<dbReference type="EMBL" id="LJIG01009179">
    <property type="protein sequence ID" value="KRT83598.1"/>
    <property type="molecule type" value="Genomic_DNA"/>
</dbReference>
<dbReference type="Pfam" id="PF14904">
    <property type="entry name" value="FAM86"/>
    <property type="match status" value="1"/>
</dbReference>
<proteinExistence type="inferred from homology"/>
<keyword evidence="2 4" id="KW-0808">Transferase</keyword>
<dbReference type="Pfam" id="PF10294">
    <property type="entry name" value="Methyltransf_16"/>
    <property type="match status" value="1"/>
</dbReference>
<keyword evidence="5" id="KW-1185">Reference proteome</keyword>
<dbReference type="InterPro" id="IPR029063">
    <property type="entry name" value="SAM-dependent_MTases_sf"/>
</dbReference>
<dbReference type="OrthoDB" id="194386at2759"/>
<feature type="domain" description="FAM86 N-terminal" evidence="3">
    <location>
        <begin position="14"/>
        <end position="96"/>
    </location>
</feature>
<dbReference type="PANTHER" id="PTHR14614:SF130">
    <property type="entry name" value="PROTEIN-LYSINE N-METHYLTRANSFERASE EEF2KMT"/>
    <property type="match status" value="1"/>
</dbReference>
<feature type="non-terminal residue" evidence="4">
    <location>
        <position position="1"/>
    </location>
</feature>
<dbReference type="GO" id="GO:0032259">
    <property type="term" value="P:methylation"/>
    <property type="evidence" value="ECO:0007669"/>
    <property type="project" value="UniProtKB-KW"/>
</dbReference>
<reference evidence="4 5" key="1">
    <citation type="submission" date="2015-09" db="EMBL/GenBank/DDBJ databases">
        <title>Draft genome of the scarab beetle Oryctes borbonicus.</title>
        <authorList>
            <person name="Meyer J.M."/>
            <person name="Markov G.V."/>
            <person name="Baskaran P."/>
            <person name="Herrmann M."/>
            <person name="Sommer R.J."/>
            <person name="Roedelsperger C."/>
        </authorList>
    </citation>
    <scope>NUCLEOTIDE SEQUENCE [LARGE SCALE GENOMIC DNA]</scope>
    <source>
        <strain evidence="4">OB123</strain>
        <tissue evidence="4">Whole animal</tissue>
    </source>
</reference>
<sequence>LLGAMLNEYIDEQVRSIQKQFLCCVSIKNISWNNFFAYATWNRQQVLIANTVDLDIVKRYPIKISYQVAFLKYLIDRLERLEDTEINDCIYDALGQLVSLTDAGKCYKHYYFNFNGKNKVIILEEALSIISEGTTGLCSWQASLALSEWCLRNRELFKNKTVLELGAGVGLTGLVISLNCDPKTYYFTDCHSVVLETLCKNIRLNFRNNFDSKLNSDISASELLLKINVENLCVNVVNLPWESVKTQTDK</sequence>
<dbReference type="InterPro" id="IPR019410">
    <property type="entry name" value="Methyltransf_16"/>
</dbReference>
<evidence type="ECO:0000259" key="3">
    <source>
        <dbReference type="Pfam" id="PF14904"/>
    </source>
</evidence>
<dbReference type="PANTHER" id="PTHR14614">
    <property type="entry name" value="HEPATOCELLULAR CARCINOMA-ASSOCIATED ANTIGEN"/>
    <property type="match status" value="1"/>
</dbReference>
<gene>
    <name evidence="4" type="ORF">AMK59_3969</name>
</gene>
<evidence type="ECO:0000256" key="1">
    <source>
        <dbReference type="ARBA" id="ARBA00005511"/>
    </source>
</evidence>
<evidence type="ECO:0000313" key="5">
    <source>
        <dbReference type="Proteomes" id="UP000051574"/>
    </source>
</evidence>
<accession>A0A0T6B8N8</accession>
<keyword evidence="4" id="KW-0489">Methyltransferase</keyword>
<dbReference type="InterPro" id="IPR029426">
    <property type="entry name" value="FAM86_N"/>
</dbReference>
<dbReference type="Proteomes" id="UP000051574">
    <property type="component" value="Unassembled WGS sequence"/>
</dbReference>
<comment type="caution">
    <text evidence="4">The sequence shown here is derived from an EMBL/GenBank/DDBJ whole genome shotgun (WGS) entry which is preliminary data.</text>
</comment>
<dbReference type="AlphaFoldDB" id="A0A0T6B8N8"/>
<comment type="similarity">
    <text evidence="1">Belongs to the class I-like SAM-binding methyltransferase superfamily. EEF2KMT family.</text>
</comment>
<dbReference type="SUPFAM" id="SSF53335">
    <property type="entry name" value="S-adenosyl-L-methionine-dependent methyltransferases"/>
    <property type="match status" value="1"/>
</dbReference>
<organism evidence="4 5">
    <name type="scientific">Oryctes borbonicus</name>
    <dbReference type="NCBI Taxonomy" id="1629725"/>
    <lineage>
        <taxon>Eukaryota</taxon>
        <taxon>Metazoa</taxon>
        <taxon>Ecdysozoa</taxon>
        <taxon>Arthropoda</taxon>
        <taxon>Hexapoda</taxon>
        <taxon>Insecta</taxon>
        <taxon>Pterygota</taxon>
        <taxon>Neoptera</taxon>
        <taxon>Endopterygota</taxon>
        <taxon>Coleoptera</taxon>
        <taxon>Polyphaga</taxon>
        <taxon>Scarabaeiformia</taxon>
        <taxon>Scarabaeidae</taxon>
        <taxon>Dynastinae</taxon>
        <taxon>Oryctes</taxon>
    </lineage>
</organism>
<dbReference type="Gene3D" id="3.40.50.150">
    <property type="entry name" value="Vaccinia Virus protein VP39"/>
    <property type="match status" value="1"/>
</dbReference>
<evidence type="ECO:0000256" key="2">
    <source>
        <dbReference type="ARBA" id="ARBA00022679"/>
    </source>
</evidence>
<protein>
    <submittedName>
        <fullName evidence="4">Methyltransferase</fullName>
    </submittedName>
</protein>
<feature type="non-terminal residue" evidence="4">
    <location>
        <position position="250"/>
    </location>
</feature>
<name>A0A0T6B8N8_9SCAR</name>
<dbReference type="GO" id="GO:0008168">
    <property type="term" value="F:methyltransferase activity"/>
    <property type="evidence" value="ECO:0007669"/>
    <property type="project" value="UniProtKB-KW"/>
</dbReference>